<reference evidence="1" key="1">
    <citation type="journal article" date="2021" name="New Phytol.">
        <title>Evolutionary innovations through gain and loss of genes in the ectomycorrhizal Boletales.</title>
        <authorList>
            <person name="Wu G."/>
            <person name="Miyauchi S."/>
            <person name="Morin E."/>
            <person name="Kuo A."/>
            <person name="Drula E."/>
            <person name="Varga T."/>
            <person name="Kohler A."/>
            <person name="Feng B."/>
            <person name="Cao Y."/>
            <person name="Lipzen A."/>
            <person name="Daum C."/>
            <person name="Hundley H."/>
            <person name="Pangilinan J."/>
            <person name="Johnson J."/>
            <person name="Barry K."/>
            <person name="LaButti K."/>
            <person name="Ng V."/>
            <person name="Ahrendt S."/>
            <person name="Min B."/>
            <person name="Choi I.G."/>
            <person name="Park H."/>
            <person name="Plett J.M."/>
            <person name="Magnuson J."/>
            <person name="Spatafora J.W."/>
            <person name="Nagy L.G."/>
            <person name="Henrissat B."/>
            <person name="Grigoriev I.V."/>
            <person name="Yang Z.L."/>
            <person name="Xu J."/>
            <person name="Martin F.M."/>
        </authorList>
    </citation>
    <scope>NUCLEOTIDE SEQUENCE</scope>
    <source>
        <strain evidence="1">ATCC 28755</strain>
    </source>
</reference>
<protein>
    <submittedName>
        <fullName evidence="1">Regulator of chromosome condensation 1/beta-lactamase-inhibitor protein II</fullName>
    </submittedName>
</protein>
<dbReference type="EMBL" id="MU267658">
    <property type="protein sequence ID" value="KAH7912150.1"/>
    <property type="molecule type" value="Genomic_DNA"/>
</dbReference>
<dbReference type="Proteomes" id="UP000790377">
    <property type="component" value="Unassembled WGS sequence"/>
</dbReference>
<sequence length="601" mass="65098">MFRRAATKSHHFRRLYSQASQGTTRQIRHRPLVIASTTAVAGSVLWYTTNNIVYNDEGNTPAAKAEITKARQELSTGISDDGTITAVVWGSNKSNIIAPQAPGTERVQVPSAGDWLEGVALRDMALHETHAACVDARGNVYQWGDGFFGSQPTSAAVQEFREPKLTLRGKDIIHLQLTESRVFALSASGKVYVFAAKESNQKLPEVKRITSGSPWWGTGWIWGEEPQTIDYMEISPKARFGWGEKFVSIAAGKDHLLALTSSGRTFSHPVDKKANSHGQLGYRKFDIPAPRIASSIEAPARLEVELTPKAIVDPFAKASPFTREVIPTAPATTSDNLDLVDDRQIGFSDSFFEIPALKGVKVTQIAAGNRSSYVNTEGGRVLGWGANESGQLGLGGNVTLSTITVPTEIVLSRNVPASMRTKCLTIATGGDLACFVAERTGHEALTFVDVLTCGNGQWGGLGNNLFSTAQGNPTRARNISGLREYDDQKQALVPIMPHDISVSPTGHVLLTLETQTQSGIGGAGRDLMVWGSNYDYQLGTGKRTSLAVPTTLDKPDGTRFMLTTKKAPVKDLAGKVWKKNADIEQRAVAGYGNSIVYWRIR</sequence>
<organism evidence="1 2">
    <name type="scientific">Hygrophoropsis aurantiaca</name>
    <dbReference type="NCBI Taxonomy" id="72124"/>
    <lineage>
        <taxon>Eukaryota</taxon>
        <taxon>Fungi</taxon>
        <taxon>Dikarya</taxon>
        <taxon>Basidiomycota</taxon>
        <taxon>Agaricomycotina</taxon>
        <taxon>Agaricomycetes</taxon>
        <taxon>Agaricomycetidae</taxon>
        <taxon>Boletales</taxon>
        <taxon>Coniophorineae</taxon>
        <taxon>Hygrophoropsidaceae</taxon>
        <taxon>Hygrophoropsis</taxon>
    </lineage>
</organism>
<accession>A0ACB8AFE8</accession>
<evidence type="ECO:0000313" key="1">
    <source>
        <dbReference type="EMBL" id="KAH7912150.1"/>
    </source>
</evidence>
<proteinExistence type="predicted"/>
<name>A0ACB8AFE8_9AGAM</name>
<gene>
    <name evidence="1" type="ORF">BJ138DRAFT_1084216</name>
</gene>
<evidence type="ECO:0000313" key="2">
    <source>
        <dbReference type="Proteomes" id="UP000790377"/>
    </source>
</evidence>
<keyword evidence="2" id="KW-1185">Reference proteome</keyword>
<comment type="caution">
    <text evidence="1">The sequence shown here is derived from an EMBL/GenBank/DDBJ whole genome shotgun (WGS) entry which is preliminary data.</text>
</comment>